<dbReference type="SUPFAM" id="SSF56349">
    <property type="entry name" value="DNA breaking-rejoining enzymes"/>
    <property type="match status" value="1"/>
</dbReference>
<accession>A0ABV1F8J0</accession>
<dbReference type="InterPro" id="IPR013762">
    <property type="entry name" value="Integrase-like_cat_sf"/>
</dbReference>
<evidence type="ECO:0000313" key="2">
    <source>
        <dbReference type="EMBL" id="MEQ2468617.1"/>
    </source>
</evidence>
<dbReference type="Proteomes" id="UP001465426">
    <property type="component" value="Unassembled WGS sequence"/>
</dbReference>
<dbReference type="InterPro" id="IPR011010">
    <property type="entry name" value="DNA_brk_join_enz"/>
</dbReference>
<organism evidence="2 3">
    <name type="scientific">Niallia hominis</name>
    <dbReference type="NCBI Taxonomy" id="3133173"/>
    <lineage>
        <taxon>Bacteria</taxon>
        <taxon>Bacillati</taxon>
        <taxon>Bacillota</taxon>
        <taxon>Bacilli</taxon>
        <taxon>Bacillales</taxon>
        <taxon>Bacillaceae</taxon>
        <taxon>Niallia</taxon>
    </lineage>
</organism>
<evidence type="ECO:0000256" key="1">
    <source>
        <dbReference type="ARBA" id="ARBA00023172"/>
    </source>
</evidence>
<evidence type="ECO:0000313" key="3">
    <source>
        <dbReference type="Proteomes" id="UP001465426"/>
    </source>
</evidence>
<dbReference type="Gene3D" id="1.10.443.10">
    <property type="entry name" value="Intergrase catalytic core"/>
    <property type="match status" value="1"/>
</dbReference>
<sequence length="457" mass="53131">MYIPLDEKFTWIPREVSIESERIGGRLEAGNIVIIGLRDNKSKLIIPHPISNFIIKCFVNKQLSPSTQLRAGRIICMFLNYIYTQIEDDDSGEYSKLEEKGIRALELKHGANFITYGTYLGRNSETIDYWEKTLTRFYNFLKEQDSIDQDPKIIKKINKNGKEILISPFGDSVLDIERPNKKNDNDMTTLKDFGEGRLELAKLFINIAQTHAEDIALGVYFQFFGGLRVGEVVNLTESSLKPRGYRGTENKSFFVNIDDNQDKLFPNLKNNQYNQVKRPRPQFIIHSNLLQKLYDDHITKLEELKSKKKLKVEDALFVSYKTGVPISGPNYANKFKRVKKIFLNELRKERYYEDVEFLESLPWGTHIGRAVFTNMLIDQGLGIEELRDSRGDRSLLSAMAYLERRVTRKKIKEMMEKVATKIGNEEDQDDGIYLQQALTREQNIEIYNKVMSNWRGF</sequence>
<reference evidence="2 3" key="1">
    <citation type="submission" date="2024-03" db="EMBL/GenBank/DDBJ databases">
        <title>Human intestinal bacterial collection.</title>
        <authorList>
            <person name="Pauvert C."/>
            <person name="Hitch T.C.A."/>
            <person name="Clavel T."/>
        </authorList>
    </citation>
    <scope>NUCLEOTIDE SEQUENCE [LARGE SCALE GENOMIC DNA]</scope>
    <source>
        <strain evidence="2 3">CLA-SR-H024</strain>
    </source>
</reference>
<comment type="caution">
    <text evidence="2">The sequence shown here is derived from an EMBL/GenBank/DDBJ whole genome shotgun (WGS) entry which is preliminary data.</text>
</comment>
<proteinExistence type="predicted"/>
<dbReference type="RefSeq" id="WP_081836741.1">
    <property type="nucleotide sequence ID" value="NZ_JBBMFN010000125.1"/>
</dbReference>
<protein>
    <submittedName>
        <fullName evidence="2">Site-specific integrase</fullName>
    </submittedName>
</protein>
<dbReference type="EMBL" id="JBBMFN010000125">
    <property type="protein sequence ID" value="MEQ2468617.1"/>
    <property type="molecule type" value="Genomic_DNA"/>
</dbReference>
<keyword evidence="1" id="KW-0233">DNA recombination</keyword>
<gene>
    <name evidence="2" type="ORF">WMO63_23480</name>
</gene>
<keyword evidence="3" id="KW-1185">Reference proteome</keyword>
<name>A0ABV1F8J0_9BACI</name>